<comment type="similarity">
    <text evidence="9">Belongs to the TrpF family.</text>
</comment>
<evidence type="ECO:0000313" key="11">
    <source>
        <dbReference type="EMBL" id="PTM96028.1"/>
    </source>
</evidence>
<evidence type="ECO:0000313" key="12">
    <source>
        <dbReference type="Proteomes" id="UP000241247"/>
    </source>
</evidence>
<comment type="pathway">
    <text evidence="2 9">Amino-acid biosynthesis; L-tryptophan biosynthesis; L-tryptophan from chorismate: step 3/5.</text>
</comment>
<reference evidence="11 12" key="1">
    <citation type="submission" date="2018-04" db="EMBL/GenBank/DDBJ databases">
        <title>Genomic Encyclopedia of Type Strains, Phase IV (KMG-IV): sequencing the most valuable type-strain genomes for metagenomic binning, comparative biology and taxonomic classification.</title>
        <authorList>
            <person name="Goeker M."/>
        </authorList>
    </citation>
    <scope>NUCLEOTIDE SEQUENCE [LARGE SCALE GENOMIC DNA]</scope>
    <source>
        <strain evidence="11 12">DSM 7138</strain>
    </source>
</reference>
<evidence type="ECO:0000259" key="10">
    <source>
        <dbReference type="Pfam" id="PF00697"/>
    </source>
</evidence>
<evidence type="ECO:0000256" key="2">
    <source>
        <dbReference type="ARBA" id="ARBA00004664"/>
    </source>
</evidence>
<dbReference type="EC" id="5.3.1.24" evidence="3 9"/>
<evidence type="ECO:0000256" key="5">
    <source>
        <dbReference type="ARBA" id="ARBA00022605"/>
    </source>
</evidence>
<comment type="caution">
    <text evidence="11">The sequence shown here is derived from an EMBL/GenBank/DDBJ whole genome shotgun (WGS) entry which is preliminary data.</text>
</comment>
<dbReference type="SUPFAM" id="SSF51366">
    <property type="entry name" value="Ribulose-phoshate binding barrel"/>
    <property type="match status" value="1"/>
</dbReference>
<evidence type="ECO:0000256" key="8">
    <source>
        <dbReference type="ARBA" id="ARBA00023235"/>
    </source>
</evidence>
<dbReference type="InterPro" id="IPR044643">
    <property type="entry name" value="TrpF_fam"/>
</dbReference>
<keyword evidence="5 9" id="KW-0028">Amino-acid biosynthesis</keyword>
<dbReference type="Pfam" id="PF00697">
    <property type="entry name" value="PRAI"/>
    <property type="match status" value="1"/>
</dbReference>
<dbReference type="OrthoDB" id="9796196at2"/>
<dbReference type="UniPathway" id="UPA00035">
    <property type="reaction ID" value="UER00042"/>
</dbReference>
<keyword evidence="12" id="KW-1185">Reference proteome</keyword>
<evidence type="ECO:0000256" key="9">
    <source>
        <dbReference type="HAMAP-Rule" id="MF_00135"/>
    </source>
</evidence>
<evidence type="ECO:0000256" key="6">
    <source>
        <dbReference type="ARBA" id="ARBA00022822"/>
    </source>
</evidence>
<keyword evidence="8 9" id="KW-0413">Isomerase</keyword>
<dbReference type="InterPro" id="IPR013785">
    <property type="entry name" value="Aldolase_TIM"/>
</dbReference>
<dbReference type="PANTHER" id="PTHR42894:SF1">
    <property type="entry name" value="N-(5'-PHOSPHORIBOSYL)ANTHRANILATE ISOMERASE"/>
    <property type="match status" value="1"/>
</dbReference>
<name>A0A2T5BAM2_MYCDI</name>
<dbReference type="EMBL" id="PZZZ01000003">
    <property type="protein sequence ID" value="PTM96028.1"/>
    <property type="molecule type" value="Genomic_DNA"/>
</dbReference>
<dbReference type="CDD" id="cd00405">
    <property type="entry name" value="PRAI"/>
    <property type="match status" value="1"/>
</dbReference>
<dbReference type="Gene3D" id="3.20.20.70">
    <property type="entry name" value="Aldolase class I"/>
    <property type="match status" value="1"/>
</dbReference>
<feature type="domain" description="N-(5'phosphoribosyl) anthranilate isomerase (PRAI)" evidence="10">
    <location>
        <begin position="11"/>
        <end position="214"/>
    </location>
</feature>
<proteinExistence type="inferred from homology"/>
<accession>A0A2T5BAM2</accession>
<organism evidence="11 12">
    <name type="scientific">Mycoplana dimorpha</name>
    <dbReference type="NCBI Taxonomy" id="28320"/>
    <lineage>
        <taxon>Bacteria</taxon>
        <taxon>Pseudomonadati</taxon>
        <taxon>Pseudomonadota</taxon>
        <taxon>Alphaproteobacteria</taxon>
        <taxon>Hyphomicrobiales</taxon>
        <taxon>Rhizobiaceae</taxon>
        <taxon>Mycoplana</taxon>
    </lineage>
</organism>
<keyword evidence="7 9" id="KW-0057">Aromatic amino acid biosynthesis</keyword>
<comment type="catalytic activity">
    <reaction evidence="1 9">
        <text>N-(5-phospho-beta-D-ribosyl)anthranilate = 1-(2-carboxyphenylamino)-1-deoxy-D-ribulose 5-phosphate</text>
        <dbReference type="Rhea" id="RHEA:21540"/>
        <dbReference type="ChEBI" id="CHEBI:18277"/>
        <dbReference type="ChEBI" id="CHEBI:58613"/>
        <dbReference type="EC" id="5.3.1.24"/>
    </reaction>
</comment>
<dbReference type="PANTHER" id="PTHR42894">
    <property type="entry name" value="N-(5'-PHOSPHORIBOSYL)ANTHRANILATE ISOMERASE"/>
    <property type="match status" value="1"/>
</dbReference>
<protein>
    <recommendedName>
        <fullName evidence="4 9">N-(5'-phosphoribosyl)anthranilate isomerase</fullName>
        <shortName evidence="9">PRAI</shortName>
        <ecNumber evidence="3 9">5.3.1.24</ecNumber>
    </recommendedName>
</protein>
<sequence length="230" mass="24268">MKTSAGTNIDVKICGLRTAEAVQRALDLGATHVGFIFFGKSPRNIDPADAAELAELARGRAKVVAVTVNADNDDLDEIVALLRPDMLQLHGSESPERVLTVKAMYGLPIIKAFSVREAGDLARIDAYVGIADRFLFDAKPPAGSDLPGGNGVSFDWTLMHALDGGVDYMLSGGLNKDNVGEAIAMTRAAGIDVSSGVESAPGVKDITRMEEFFEAVRRATDRASAAGSTM</sequence>
<gene>
    <name evidence="9" type="primary">trpF</name>
    <name evidence="11" type="ORF">C7449_10341</name>
</gene>
<dbReference type="GO" id="GO:0004640">
    <property type="term" value="F:phosphoribosylanthranilate isomerase activity"/>
    <property type="evidence" value="ECO:0007669"/>
    <property type="project" value="UniProtKB-UniRule"/>
</dbReference>
<dbReference type="InterPro" id="IPR001240">
    <property type="entry name" value="PRAI_dom"/>
</dbReference>
<dbReference type="AlphaFoldDB" id="A0A2T5BAM2"/>
<evidence type="ECO:0000256" key="7">
    <source>
        <dbReference type="ARBA" id="ARBA00023141"/>
    </source>
</evidence>
<keyword evidence="6 9" id="KW-0822">Tryptophan biosynthesis</keyword>
<dbReference type="Proteomes" id="UP000241247">
    <property type="component" value="Unassembled WGS sequence"/>
</dbReference>
<dbReference type="NCBIfam" id="NF002295">
    <property type="entry name" value="PRK01222.1-1"/>
    <property type="match status" value="1"/>
</dbReference>
<evidence type="ECO:0000256" key="3">
    <source>
        <dbReference type="ARBA" id="ARBA00012572"/>
    </source>
</evidence>
<dbReference type="InterPro" id="IPR011060">
    <property type="entry name" value="RibuloseP-bd_barrel"/>
</dbReference>
<evidence type="ECO:0000256" key="4">
    <source>
        <dbReference type="ARBA" id="ARBA00022272"/>
    </source>
</evidence>
<dbReference type="HAMAP" id="MF_00135">
    <property type="entry name" value="PRAI"/>
    <property type="match status" value="1"/>
</dbReference>
<dbReference type="RefSeq" id="WP_108002126.1">
    <property type="nucleotide sequence ID" value="NZ_JBHEEX010000009.1"/>
</dbReference>
<evidence type="ECO:0000256" key="1">
    <source>
        <dbReference type="ARBA" id="ARBA00001164"/>
    </source>
</evidence>
<dbReference type="GO" id="GO:0000162">
    <property type="term" value="P:L-tryptophan biosynthetic process"/>
    <property type="evidence" value="ECO:0007669"/>
    <property type="project" value="UniProtKB-UniRule"/>
</dbReference>